<keyword evidence="2" id="KW-1185">Reference proteome</keyword>
<dbReference type="AlphaFoldDB" id="A0A8S3QGN4"/>
<proteinExistence type="predicted"/>
<name>A0A8S3QGN4_MYTED</name>
<reference evidence="1" key="1">
    <citation type="submission" date="2021-03" db="EMBL/GenBank/DDBJ databases">
        <authorList>
            <person name="Bekaert M."/>
        </authorList>
    </citation>
    <scope>NUCLEOTIDE SEQUENCE</scope>
</reference>
<dbReference type="CDD" id="cd00303">
    <property type="entry name" value="retropepsin_like"/>
    <property type="match status" value="1"/>
</dbReference>
<gene>
    <name evidence="1" type="ORF">MEDL_9244</name>
</gene>
<sequence>MVVSNHKGHIAPDCTLRNKQPFKQVDEYAGGKNIRFPGVSCDELKTNKVPELDIVEGKVNSKPVSVLRDTGCSTVFVSQKCVDSDNFTGKSRDICLADGSTRVCKEVWIDSCTPFVSGTVLALVLDTPFAELIIGNYVNTYIPTSVNDTIVVSDDSVDFLVSDPVLDPSPEPCQAVQTQTIKQSDDEIRIEKNTAKYTDDLPLTEPFQITNFDSYFQICTRQELIDAQKSDYTLDTIRSYITDESDGQSYFTIRSDILYRIFRTQSREAISQIVVPQKLRKTVLTLCHDIPLEKFRMKLQISRHLSYSMVDMYVDR</sequence>
<accession>A0A8S3QGN4</accession>
<evidence type="ECO:0000313" key="2">
    <source>
        <dbReference type="Proteomes" id="UP000683360"/>
    </source>
</evidence>
<dbReference type="OrthoDB" id="6119297at2759"/>
<evidence type="ECO:0000313" key="1">
    <source>
        <dbReference type="EMBL" id="CAG2194243.1"/>
    </source>
</evidence>
<dbReference type="PANTHER" id="PTHR46888:SF1">
    <property type="entry name" value="RIBONUCLEASE H"/>
    <property type="match status" value="1"/>
</dbReference>
<dbReference type="EMBL" id="CAJPWZ010000471">
    <property type="protein sequence ID" value="CAG2194243.1"/>
    <property type="molecule type" value="Genomic_DNA"/>
</dbReference>
<dbReference type="Proteomes" id="UP000683360">
    <property type="component" value="Unassembled WGS sequence"/>
</dbReference>
<organism evidence="1 2">
    <name type="scientific">Mytilus edulis</name>
    <name type="common">Blue mussel</name>
    <dbReference type="NCBI Taxonomy" id="6550"/>
    <lineage>
        <taxon>Eukaryota</taxon>
        <taxon>Metazoa</taxon>
        <taxon>Spiralia</taxon>
        <taxon>Lophotrochozoa</taxon>
        <taxon>Mollusca</taxon>
        <taxon>Bivalvia</taxon>
        <taxon>Autobranchia</taxon>
        <taxon>Pteriomorphia</taxon>
        <taxon>Mytilida</taxon>
        <taxon>Mytiloidea</taxon>
        <taxon>Mytilidae</taxon>
        <taxon>Mytilinae</taxon>
        <taxon>Mytilus</taxon>
    </lineage>
</organism>
<comment type="caution">
    <text evidence="1">The sequence shown here is derived from an EMBL/GenBank/DDBJ whole genome shotgun (WGS) entry which is preliminary data.</text>
</comment>
<protein>
    <submittedName>
        <fullName evidence="1">Uncharacterized protein</fullName>
    </submittedName>
</protein>
<dbReference type="PANTHER" id="PTHR46888">
    <property type="entry name" value="ZINC KNUCKLE DOMAINCONTAINING PROTEIN-RELATED"/>
    <property type="match status" value="1"/>
</dbReference>